<evidence type="ECO:0000313" key="2">
    <source>
        <dbReference type="EMBL" id="MBC8334269.1"/>
    </source>
</evidence>
<keyword evidence="1" id="KW-1133">Transmembrane helix</keyword>
<dbReference type="EMBL" id="JACNJN010000056">
    <property type="protein sequence ID" value="MBC8334269.1"/>
    <property type="molecule type" value="Genomic_DNA"/>
</dbReference>
<sequence length="366" mass="41805">MAVILLIYLAFRSLGEDAKKKDIFLLARTGFFLIWISHPAAFVAAGIGLVLALEKLLKKNYTRLFWIFGVGAAWIVSFGTTYLISLRTLAADESLKHYWRNAFMPFPPWKDWGWFIKTYSSLLQNTSWGLDRDNLFLLSTTLIIMGLISFFLRDWYKALIITTPVLIVSLASTMEIYPIRGRLALFLIPIIILFLAEGLGRIFTIINKWNHTAAIVTYLILALYITWTPVNSAIDNLISPRMSADIKPVMEYVSEHREEDDIVYIYHGARPSFNYYAPFYGLDTGNIITGLDLGSTQALTQFKKHVDNKLNGNSRVWVIISHIVDCGGCEGDMETFYVEYLNQYGHIEDQHRVMGASVYRYDFSAP</sequence>
<keyword evidence="1" id="KW-0472">Membrane</keyword>
<evidence type="ECO:0008006" key="4">
    <source>
        <dbReference type="Google" id="ProtNLM"/>
    </source>
</evidence>
<feature type="transmembrane region" description="Helical" evidence="1">
    <location>
        <begin position="31"/>
        <end position="52"/>
    </location>
</feature>
<feature type="transmembrane region" description="Helical" evidence="1">
    <location>
        <begin position="135"/>
        <end position="152"/>
    </location>
</feature>
<dbReference type="AlphaFoldDB" id="A0A8J6NJE4"/>
<feature type="transmembrane region" description="Helical" evidence="1">
    <location>
        <begin position="64"/>
        <end position="84"/>
    </location>
</feature>
<keyword evidence="1" id="KW-0812">Transmembrane</keyword>
<proteinExistence type="predicted"/>
<dbReference type="Proteomes" id="UP000614469">
    <property type="component" value="Unassembled WGS sequence"/>
</dbReference>
<evidence type="ECO:0000313" key="3">
    <source>
        <dbReference type="Proteomes" id="UP000614469"/>
    </source>
</evidence>
<accession>A0A8J6NJE4</accession>
<protein>
    <recommendedName>
        <fullName evidence="4">Glycosyltransferase RgtA/B/C/D-like domain-containing protein</fullName>
    </recommendedName>
</protein>
<gene>
    <name evidence="2" type="ORF">H8E29_03300</name>
</gene>
<feature type="transmembrane region" description="Helical" evidence="1">
    <location>
        <begin position="212"/>
        <end position="230"/>
    </location>
</feature>
<reference evidence="2 3" key="1">
    <citation type="submission" date="2020-08" db="EMBL/GenBank/DDBJ databases">
        <title>Bridging the membrane lipid divide: bacteria of the FCB group superphylum have the potential to synthesize archaeal ether lipids.</title>
        <authorList>
            <person name="Villanueva L."/>
            <person name="Von Meijenfeldt F.A.B."/>
            <person name="Westbye A.B."/>
            <person name="Yadav S."/>
            <person name="Hopmans E.C."/>
            <person name="Dutilh B.E."/>
            <person name="Sinninghe Damste J.S."/>
        </authorList>
    </citation>
    <scope>NUCLEOTIDE SEQUENCE [LARGE SCALE GENOMIC DNA]</scope>
    <source>
        <strain evidence="2">NIOZ-UU36</strain>
    </source>
</reference>
<evidence type="ECO:0000256" key="1">
    <source>
        <dbReference type="SAM" id="Phobius"/>
    </source>
</evidence>
<name>A0A8J6NJE4_9CHLR</name>
<comment type="caution">
    <text evidence="2">The sequence shown here is derived from an EMBL/GenBank/DDBJ whole genome shotgun (WGS) entry which is preliminary data.</text>
</comment>
<feature type="transmembrane region" description="Helical" evidence="1">
    <location>
        <begin position="183"/>
        <end position="200"/>
    </location>
</feature>
<organism evidence="2 3">
    <name type="scientific">Candidatus Desulfolinea nitratireducens</name>
    <dbReference type="NCBI Taxonomy" id="2841698"/>
    <lineage>
        <taxon>Bacteria</taxon>
        <taxon>Bacillati</taxon>
        <taxon>Chloroflexota</taxon>
        <taxon>Anaerolineae</taxon>
        <taxon>Anaerolineales</taxon>
        <taxon>Anaerolineales incertae sedis</taxon>
        <taxon>Candidatus Desulfolinea</taxon>
    </lineage>
</organism>